<evidence type="ECO:0000313" key="2">
    <source>
        <dbReference type="Proteomes" id="UP000643672"/>
    </source>
</evidence>
<gene>
    <name evidence="1" type="ORF">THERMOS_367</name>
</gene>
<name>A0A8H8XC06_9GAMM</name>
<dbReference type="Proteomes" id="UP000643672">
    <property type="component" value="Unassembled WGS sequence"/>
</dbReference>
<keyword evidence="2" id="KW-1185">Reference proteome</keyword>
<dbReference type="AlphaFoldDB" id="A0A8H8XC06"/>
<dbReference type="EMBL" id="CAESAQ020000021">
    <property type="protein sequence ID" value="CAB5495791.1"/>
    <property type="molecule type" value="Genomic_DNA"/>
</dbReference>
<protein>
    <submittedName>
        <fullName evidence="1">Uncharacterized protein</fullName>
    </submittedName>
</protein>
<evidence type="ECO:0000313" key="1">
    <source>
        <dbReference type="EMBL" id="CAB5495791.1"/>
    </source>
</evidence>
<comment type="caution">
    <text evidence="1">The sequence shown here is derived from an EMBL/GenBank/DDBJ whole genome shotgun (WGS) entry which is preliminary data.</text>
</comment>
<proteinExistence type="predicted"/>
<accession>A0A8H8XC06</accession>
<sequence>MNYLLSSAWSTLNFANRLYLCKGYIKIESIKADKGIILRNLFNR</sequence>
<organism evidence="1 2">
    <name type="scientific">Bathymodiolus thermophilus thioautotrophic gill symbiont</name>
    <dbReference type="NCBI Taxonomy" id="2360"/>
    <lineage>
        <taxon>Bacteria</taxon>
        <taxon>Pseudomonadati</taxon>
        <taxon>Pseudomonadota</taxon>
        <taxon>Gammaproteobacteria</taxon>
        <taxon>sulfur-oxidizing symbionts</taxon>
    </lineage>
</organism>
<reference evidence="1 2" key="1">
    <citation type="submission" date="2020-05" db="EMBL/GenBank/DDBJ databases">
        <authorList>
            <person name="Petersen J."/>
            <person name="Sayavedra L."/>
        </authorList>
    </citation>
    <scope>NUCLEOTIDE SEQUENCE [LARGE SCALE GENOMIC DNA]</scope>
    <source>
        <strain evidence="1">B thermophilus SOXS</strain>
    </source>
</reference>